<comment type="caution">
    <text evidence="1">The sequence shown here is derived from an EMBL/GenBank/DDBJ whole genome shotgun (WGS) entry which is preliminary data.</text>
</comment>
<dbReference type="EMBL" id="NFLC01000009">
    <property type="protein sequence ID" value="OUQ10470.1"/>
    <property type="molecule type" value="Genomic_DNA"/>
</dbReference>
<dbReference type="InterPro" id="IPR023213">
    <property type="entry name" value="CAT-like_dom_sf"/>
</dbReference>
<evidence type="ECO:0000313" key="1">
    <source>
        <dbReference type="EMBL" id="OUQ10470.1"/>
    </source>
</evidence>
<evidence type="ECO:0008006" key="3">
    <source>
        <dbReference type="Google" id="ProtNLM"/>
    </source>
</evidence>
<proteinExistence type="predicted"/>
<dbReference type="Gene3D" id="3.30.559.10">
    <property type="entry name" value="Chloramphenicol acetyltransferase-like domain"/>
    <property type="match status" value="1"/>
</dbReference>
<gene>
    <name evidence="1" type="ORF">B5E88_05780</name>
</gene>
<dbReference type="SMART" id="SM01059">
    <property type="entry name" value="CAT"/>
    <property type="match status" value="1"/>
</dbReference>
<name>A0A1Y4QZG8_9ENTE</name>
<organism evidence="1 2">
    <name type="scientific">Enterococcus cecorum</name>
    <dbReference type="NCBI Taxonomy" id="44008"/>
    <lineage>
        <taxon>Bacteria</taxon>
        <taxon>Bacillati</taxon>
        <taxon>Bacillota</taxon>
        <taxon>Bacilli</taxon>
        <taxon>Lactobacillales</taxon>
        <taxon>Enterococcaceae</taxon>
        <taxon>Enterococcus</taxon>
    </lineage>
</organism>
<dbReference type="Proteomes" id="UP000196074">
    <property type="component" value="Unassembled WGS sequence"/>
</dbReference>
<dbReference type="SUPFAM" id="SSF52777">
    <property type="entry name" value="CoA-dependent acyltransferases"/>
    <property type="match status" value="1"/>
</dbReference>
<dbReference type="AlphaFoldDB" id="A0A1Y4QZG8"/>
<dbReference type="PANTHER" id="PTHR38474:SF1">
    <property type="entry name" value="SLR0299 PROTEIN"/>
    <property type="match status" value="1"/>
</dbReference>
<dbReference type="Pfam" id="PF00302">
    <property type="entry name" value="CAT"/>
    <property type="match status" value="1"/>
</dbReference>
<dbReference type="PANTHER" id="PTHR38474">
    <property type="entry name" value="SLR0299 PROTEIN"/>
    <property type="match status" value="1"/>
</dbReference>
<protein>
    <recommendedName>
        <fullName evidence="3">Chloramphenicol acetyltransferase</fullName>
    </recommendedName>
</protein>
<accession>A0A1Y4QZG8</accession>
<sequence length="210" mass="25005">MLQKIDLATWPRREVFTFFSQMSNPFYMVSFKQEVTNLVKYCKESQLSFYYALIYLTCQAMNEIENFRYFLKDEEVYVYSKRIPSFTDLKKDSDQFHIVTMDLKADLRDFCQQARVQSSQQSTFIEPYAEENLIYYSCLPWIDLTALTNERDLANPKVKDDNIPRISWGKYTKNQDKIELVISLEVNHRFVDGLHVGRFAEKLTQMIENL</sequence>
<dbReference type="RefSeq" id="WP_047242478.1">
    <property type="nucleotide sequence ID" value="NZ_LDDZ01000012.1"/>
</dbReference>
<dbReference type="InterPro" id="IPR001707">
    <property type="entry name" value="Cmp_AcTrfase"/>
</dbReference>
<reference evidence="2" key="1">
    <citation type="submission" date="2017-04" db="EMBL/GenBank/DDBJ databases">
        <title>Function of individual gut microbiota members based on whole genome sequencing of pure cultures obtained from chicken caecum.</title>
        <authorList>
            <person name="Medvecky M."/>
            <person name="Cejkova D."/>
            <person name="Polansky O."/>
            <person name="Karasova D."/>
            <person name="Kubasova T."/>
            <person name="Cizek A."/>
            <person name="Rychlik I."/>
        </authorList>
    </citation>
    <scope>NUCLEOTIDE SEQUENCE [LARGE SCALE GENOMIC DNA]</scope>
    <source>
        <strain evidence="2">An144</strain>
    </source>
</reference>
<evidence type="ECO:0000313" key="2">
    <source>
        <dbReference type="Proteomes" id="UP000196074"/>
    </source>
</evidence>
<dbReference type="GO" id="GO:0008811">
    <property type="term" value="F:chloramphenicol O-acetyltransferase activity"/>
    <property type="evidence" value="ECO:0007669"/>
    <property type="project" value="InterPro"/>
</dbReference>